<proteinExistence type="predicted"/>
<dbReference type="GO" id="GO:0003700">
    <property type="term" value="F:DNA-binding transcription factor activity"/>
    <property type="evidence" value="ECO:0007669"/>
    <property type="project" value="TreeGrafter"/>
</dbReference>
<organism evidence="6 7">
    <name type="scientific">Stella humosa</name>
    <dbReference type="NCBI Taxonomy" id="94"/>
    <lineage>
        <taxon>Bacteria</taxon>
        <taxon>Pseudomonadati</taxon>
        <taxon>Pseudomonadota</taxon>
        <taxon>Alphaproteobacteria</taxon>
        <taxon>Rhodospirillales</taxon>
        <taxon>Stellaceae</taxon>
        <taxon>Stella</taxon>
    </lineage>
</organism>
<name>A0A3N1KUR9_9PROT</name>
<evidence type="ECO:0000313" key="7">
    <source>
        <dbReference type="Proteomes" id="UP000278222"/>
    </source>
</evidence>
<dbReference type="SUPFAM" id="SSF46689">
    <property type="entry name" value="Homeodomain-like"/>
    <property type="match status" value="1"/>
</dbReference>
<dbReference type="InterPro" id="IPR009057">
    <property type="entry name" value="Homeodomain-like_sf"/>
</dbReference>
<dbReference type="Gene3D" id="1.10.357.10">
    <property type="entry name" value="Tetracycline Repressor, domain 2"/>
    <property type="match status" value="1"/>
</dbReference>
<dbReference type="Pfam" id="PF13305">
    <property type="entry name" value="TetR_C_33"/>
    <property type="match status" value="1"/>
</dbReference>
<dbReference type="PANTHER" id="PTHR30055:SF220">
    <property type="entry name" value="TETR-FAMILY REGULATORY PROTEIN"/>
    <property type="match status" value="1"/>
</dbReference>
<dbReference type="EMBL" id="RJKX01000015">
    <property type="protein sequence ID" value="ROP84331.1"/>
    <property type="molecule type" value="Genomic_DNA"/>
</dbReference>
<protein>
    <submittedName>
        <fullName evidence="6">TetR family transcriptional regulator</fullName>
    </submittedName>
</protein>
<dbReference type="InterPro" id="IPR001647">
    <property type="entry name" value="HTH_TetR"/>
</dbReference>
<feature type="DNA-binding region" description="H-T-H motif" evidence="4">
    <location>
        <begin position="42"/>
        <end position="61"/>
    </location>
</feature>
<keyword evidence="1" id="KW-0805">Transcription regulation</keyword>
<dbReference type="GO" id="GO:0000976">
    <property type="term" value="F:transcription cis-regulatory region binding"/>
    <property type="evidence" value="ECO:0007669"/>
    <property type="project" value="TreeGrafter"/>
</dbReference>
<comment type="caution">
    <text evidence="6">The sequence shown here is derived from an EMBL/GenBank/DDBJ whole genome shotgun (WGS) entry which is preliminary data.</text>
</comment>
<keyword evidence="7" id="KW-1185">Reference proteome</keyword>
<evidence type="ECO:0000256" key="4">
    <source>
        <dbReference type="PROSITE-ProRule" id="PRU00335"/>
    </source>
</evidence>
<keyword evidence="3" id="KW-0804">Transcription</keyword>
<dbReference type="InterPro" id="IPR025996">
    <property type="entry name" value="MT1864/Rv1816-like_C"/>
</dbReference>
<dbReference type="SUPFAM" id="SSF48498">
    <property type="entry name" value="Tetracyclin repressor-like, C-terminal domain"/>
    <property type="match status" value="1"/>
</dbReference>
<evidence type="ECO:0000256" key="2">
    <source>
        <dbReference type="ARBA" id="ARBA00023125"/>
    </source>
</evidence>
<feature type="domain" description="HTH tetR-type" evidence="5">
    <location>
        <begin position="19"/>
        <end position="79"/>
    </location>
</feature>
<dbReference type="PROSITE" id="PS50977">
    <property type="entry name" value="HTH_TETR_2"/>
    <property type="match status" value="1"/>
</dbReference>
<evidence type="ECO:0000259" key="5">
    <source>
        <dbReference type="PROSITE" id="PS50977"/>
    </source>
</evidence>
<sequence length="210" mass="21957">MASATKATPGKPPGAYHHGSLRQALLQAAEGILERDGIQGLTLRAAAREAGVSHAAPKNHFGDLSGLLSDLAALGFERFRAGMLARLEAAPEPARRAAAIGQGYVEFARTHPGLFQLMFRGERLDMTRPALRTALFAAFAVLSGTVGGEAAAPGERSLTVAQLADIAAAWSLVHGFSMLMLDGRLKPLLAGLPPGSDEMTLLAAVLDRGR</sequence>
<evidence type="ECO:0000313" key="6">
    <source>
        <dbReference type="EMBL" id="ROP84331.1"/>
    </source>
</evidence>
<evidence type="ECO:0000256" key="3">
    <source>
        <dbReference type="ARBA" id="ARBA00023163"/>
    </source>
</evidence>
<dbReference type="AlphaFoldDB" id="A0A3N1KUR9"/>
<dbReference type="InterPro" id="IPR050109">
    <property type="entry name" value="HTH-type_TetR-like_transc_reg"/>
</dbReference>
<dbReference type="PANTHER" id="PTHR30055">
    <property type="entry name" value="HTH-TYPE TRANSCRIPTIONAL REGULATOR RUTR"/>
    <property type="match status" value="1"/>
</dbReference>
<dbReference type="InterPro" id="IPR036271">
    <property type="entry name" value="Tet_transcr_reg_TetR-rel_C_sf"/>
</dbReference>
<evidence type="ECO:0000256" key="1">
    <source>
        <dbReference type="ARBA" id="ARBA00023015"/>
    </source>
</evidence>
<dbReference type="Proteomes" id="UP000278222">
    <property type="component" value="Unassembled WGS sequence"/>
</dbReference>
<gene>
    <name evidence="6" type="ORF">EDC65_3681</name>
</gene>
<accession>A0A3N1KUR9</accession>
<reference evidence="6 7" key="1">
    <citation type="submission" date="2018-11" db="EMBL/GenBank/DDBJ databases">
        <title>Genomic Encyclopedia of Type Strains, Phase IV (KMG-IV): sequencing the most valuable type-strain genomes for metagenomic binning, comparative biology and taxonomic classification.</title>
        <authorList>
            <person name="Goeker M."/>
        </authorList>
    </citation>
    <scope>NUCLEOTIDE SEQUENCE [LARGE SCALE GENOMIC DNA]</scope>
    <source>
        <strain evidence="6 7">DSM 5900</strain>
    </source>
</reference>
<dbReference type="RefSeq" id="WP_123692179.1">
    <property type="nucleotide sequence ID" value="NZ_AP019700.1"/>
</dbReference>
<keyword evidence="2 4" id="KW-0238">DNA-binding</keyword>
<dbReference type="OrthoDB" id="7056813at2"/>